<evidence type="ECO:0000256" key="3">
    <source>
        <dbReference type="ARBA" id="ARBA00037931"/>
    </source>
</evidence>
<reference evidence="5 6" key="1">
    <citation type="journal article" date="2013" name="MBio">
        <title>Genome sequencing of the plant pathogen Taphrina deformans, the causal agent of peach leaf curl.</title>
        <authorList>
            <person name="Cisse O.H."/>
            <person name="Almeida J.M.G.C.F."/>
            <person name="Fonseca A."/>
            <person name="Kumar A.A."/>
            <person name="Salojaervi J."/>
            <person name="Overmyer K."/>
            <person name="Hauser P.M."/>
            <person name="Pagni M."/>
        </authorList>
    </citation>
    <scope>NUCLEOTIDE SEQUENCE [LARGE SCALE GENOMIC DNA]</scope>
    <source>
        <strain evidence="6">PYCC 5710 / ATCC 11124 / CBS 356.35 / IMI 108563 / JCM 9778 / NBRC 8474</strain>
    </source>
</reference>
<dbReference type="InterPro" id="IPR036322">
    <property type="entry name" value="WD40_repeat_dom_sf"/>
</dbReference>
<keyword evidence="6" id="KW-1185">Reference proteome</keyword>
<proteinExistence type="inferred from homology"/>
<dbReference type="eggNOG" id="KOG0322">
    <property type="taxonomic scope" value="Eukaryota"/>
</dbReference>
<evidence type="ECO:0000256" key="2">
    <source>
        <dbReference type="ARBA" id="ARBA00022737"/>
    </source>
</evidence>
<dbReference type="OrthoDB" id="7668193at2759"/>
<name>R4X9Z5_TAPDE</name>
<organism evidence="5 6">
    <name type="scientific">Taphrina deformans (strain PYCC 5710 / ATCC 11124 / CBS 356.35 / IMI 108563 / JCM 9778 / NBRC 8474)</name>
    <name type="common">Peach leaf curl fungus</name>
    <name type="synonym">Lalaria deformans</name>
    <dbReference type="NCBI Taxonomy" id="1097556"/>
    <lineage>
        <taxon>Eukaryota</taxon>
        <taxon>Fungi</taxon>
        <taxon>Dikarya</taxon>
        <taxon>Ascomycota</taxon>
        <taxon>Taphrinomycotina</taxon>
        <taxon>Taphrinomycetes</taxon>
        <taxon>Taphrinales</taxon>
        <taxon>Taphrinaceae</taxon>
        <taxon>Taphrina</taxon>
    </lineage>
</organism>
<dbReference type="SUPFAM" id="SSF50978">
    <property type="entry name" value="WD40 repeat-like"/>
    <property type="match status" value="1"/>
</dbReference>
<evidence type="ECO:0000313" key="6">
    <source>
        <dbReference type="Proteomes" id="UP000013776"/>
    </source>
</evidence>
<dbReference type="PANTHER" id="PTHR19854:SF1">
    <property type="entry name" value="GUANINE NUCLEOTIDE-BINDING PROTEIN SUBUNIT BETA-LIKE PROTEIN 1"/>
    <property type="match status" value="1"/>
</dbReference>
<keyword evidence="2" id="KW-0677">Repeat</keyword>
<evidence type="ECO:0000313" key="5">
    <source>
        <dbReference type="EMBL" id="CCG81074.1"/>
    </source>
</evidence>
<dbReference type="AlphaFoldDB" id="R4X9Z5"/>
<dbReference type="SMART" id="SM00320">
    <property type="entry name" value="WD40"/>
    <property type="match status" value="3"/>
</dbReference>
<dbReference type="EMBL" id="CAHR02000024">
    <property type="protein sequence ID" value="CCG81074.1"/>
    <property type="molecule type" value="Genomic_DNA"/>
</dbReference>
<sequence length="308" mass="34101">MASATSTHTSSPKVLLSGDADGDNKIHMWEVLDIDNMDKSLPLPTPSDDKSTIEPPYRLPFMICSLDVNSLNFCQASFSRNIISCSGQDELLLAVPGLIGNDHIDLYSLPSAHRLATRIIAPAPAKGKLGNVMAVDLQYPLLCVGYENGAVAIFELNLEMVDRSLQKQDGKWDCMAIWHAHRDAVLSVTLNTTTSEIYSCGIDSRLIRYTFDTTRARLDSRDSYHVIETRHSGQQSMRMRSDQKLLGTAGWDSYARIYTTSKLKQVAVLGFHKAAINAIDFQEKTDQGEEGVVALGSKDAKISLWKLY</sequence>
<keyword evidence="1" id="KW-0853">WD repeat</keyword>
<protein>
    <recommendedName>
        <fullName evidence="4">ASTRA-associated protein 1</fullName>
    </recommendedName>
</protein>
<dbReference type="InterPro" id="IPR015943">
    <property type="entry name" value="WD40/YVTN_repeat-like_dom_sf"/>
</dbReference>
<comment type="similarity">
    <text evidence="3">Belongs to the WD repeat ASA1 family.</text>
</comment>
<dbReference type="InterPro" id="IPR001680">
    <property type="entry name" value="WD40_rpt"/>
</dbReference>
<dbReference type="STRING" id="1097556.R4X9Z5"/>
<gene>
    <name evidence="5" type="ORF">TAPDE_000761</name>
</gene>
<dbReference type="VEuPathDB" id="FungiDB:TAPDE_000761"/>
<evidence type="ECO:0000256" key="4">
    <source>
        <dbReference type="ARBA" id="ARBA00040563"/>
    </source>
</evidence>
<comment type="caution">
    <text evidence="5">The sequence shown here is derived from an EMBL/GenBank/DDBJ whole genome shotgun (WGS) entry which is preliminary data.</text>
</comment>
<dbReference type="PANTHER" id="PTHR19854">
    <property type="entry name" value="TRANSDUCIN BETA-LIKE 3"/>
    <property type="match status" value="1"/>
</dbReference>
<dbReference type="Gene3D" id="2.130.10.10">
    <property type="entry name" value="YVTN repeat-like/Quinoprotein amine dehydrogenase"/>
    <property type="match status" value="2"/>
</dbReference>
<dbReference type="Proteomes" id="UP000013776">
    <property type="component" value="Unassembled WGS sequence"/>
</dbReference>
<evidence type="ECO:0000256" key="1">
    <source>
        <dbReference type="ARBA" id="ARBA00022574"/>
    </source>
</evidence>
<accession>R4X9Z5</accession>